<dbReference type="InterPro" id="IPR017945">
    <property type="entry name" value="DHBP_synth_RibB-like_a/b_dom"/>
</dbReference>
<dbReference type="GO" id="GO:0005737">
    <property type="term" value="C:cytoplasm"/>
    <property type="evidence" value="ECO:0007669"/>
    <property type="project" value="UniProtKB-SubCell"/>
</dbReference>
<feature type="binding site" evidence="11">
    <location>
        <position position="211"/>
    </location>
    <ligand>
        <name>ATP</name>
        <dbReference type="ChEBI" id="CHEBI:30616"/>
    </ligand>
</feature>
<dbReference type="GO" id="GO:0003725">
    <property type="term" value="F:double-stranded RNA binding"/>
    <property type="evidence" value="ECO:0007669"/>
    <property type="project" value="UniProtKB-UniRule"/>
</dbReference>
<evidence type="ECO:0000256" key="9">
    <source>
        <dbReference type="ARBA" id="ARBA00048366"/>
    </source>
</evidence>
<dbReference type="Proteomes" id="UP000226429">
    <property type="component" value="Unassembled WGS sequence"/>
</dbReference>
<dbReference type="AlphaFoldDB" id="A0A370CIQ9"/>
<evidence type="ECO:0000256" key="5">
    <source>
        <dbReference type="ARBA" id="ARBA00022694"/>
    </source>
</evidence>
<keyword evidence="5 10" id="KW-0819">tRNA processing</keyword>
<dbReference type="PANTHER" id="PTHR17490:SF16">
    <property type="entry name" value="THREONYLCARBAMOYL-AMP SYNTHASE"/>
    <property type="match status" value="1"/>
</dbReference>
<feature type="binding site" evidence="11">
    <location>
        <position position="197"/>
    </location>
    <ligand>
        <name>L-threonine</name>
        <dbReference type="ChEBI" id="CHEBI:57926"/>
    </ligand>
</feature>
<feature type="binding site" evidence="11">
    <location>
        <position position="137"/>
    </location>
    <ligand>
        <name>L-threonine</name>
        <dbReference type="ChEBI" id="CHEBI:57926"/>
    </ligand>
</feature>
<dbReference type="SUPFAM" id="SSF55821">
    <property type="entry name" value="YrdC/RibB"/>
    <property type="match status" value="1"/>
</dbReference>
<reference evidence="14 15" key="2">
    <citation type="journal article" date="2018" name="J. Invertebr. Pathol.">
        <title>'Candidatus Aquirickettsiella gammari' (Gammaproteobacteria: Legionellales: Coxiellaceae): A bacterial pathogen of the freshwater crustacean Gammarus fossarum (Malacostraca: Amphipoda).</title>
        <authorList>
            <person name="Bojko J."/>
            <person name="Dunn A.M."/>
            <person name="Stebbing P.D."/>
            <person name="van Aerle R."/>
            <person name="Bacela-Spychalska K."/>
            <person name="Bean T.P."/>
            <person name="Urrutia A."/>
            <person name="Stentiford G.D."/>
        </authorList>
    </citation>
    <scope>NUCLEOTIDE SEQUENCE [LARGE SCALE GENOMIC DNA]</scope>
    <source>
        <strain evidence="14">RA15029</strain>
    </source>
</reference>
<evidence type="ECO:0000256" key="4">
    <source>
        <dbReference type="ARBA" id="ARBA00022679"/>
    </source>
</evidence>
<protein>
    <recommendedName>
        <fullName evidence="10">Threonylcarbamoyl-AMP synthase</fullName>
        <shortName evidence="10">TC-AMP synthase</shortName>
        <ecNumber evidence="10">2.7.7.87</ecNumber>
    </recommendedName>
    <alternativeName>
        <fullName evidence="10">L-threonylcarbamoyladenylate synthase</fullName>
    </alternativeName>
</protein>
<evidence type="ECO:0000313" key="15">
    <source>
        <dbReference type="Proteomes" id="UP000226429"/>
    </source>
</evidence>
<feature type="binding site" evidence="11">
    <location>
        <position position="74"/>
    </location>
    <ligand>
        <name>ATP</name>
        <dbReference type="ChEBI" id="CHEBI:30616"/>
    </ligand>
</feature>
<keyword evidence="15" id="KW-1185">Reference proteome</keyword>
<evidence type="ECO:0000313" key="14">
    <source>
        <dbReference type="EMBL" id="RDH40237.1"/>
    </source>
</evidence>
<evidence type="ECO:0000256" key="7">
    <source>
        <dbReference type="ARBA" id="ARBA00022741"/>
    </source>
</evidence>
<feature type="binding site" evidence="11">
    <location>
        <position position="159"/>
    </location>
    <ligand>
        <name>ATP</name>
        <dbReference type="ChEBI" id="CHEBI:30616"/>
    </ligand>
</feature>
<dbReference type="GO" id="GO:0061710">
    <property type="term" value="F:L-threonylcarbamoyladenylate synthase"/>
    <property type="evidence" value="ECO:0007669"/>
    <property type="project" value="UniProtKB-EC"/>
</dbReference>
<dbReference type="PANTHER" id="PTHR17490">
    <property type="entry name" value="SUA5"/>
    <property type="match status" value="1"/>
</dbReference>
<comment type="caution">
    <text evidence="14">The sequence shown here is derived from an EMBL/GenBank/DDBJ whole genome shotgun (WGS) entry which is preliminary data.</text>
</comment>
<feature type="domain" description="YrdC-like" evidence="13">
    <location>
        <begin position="29"/>
        <end position="215"/>
    </location>
</feature>
<sequence>MDGVNFFIAIIKIMDLMLISLGFIIMINRDEIDLAVKLLKQGRLIVFPTETVYALAGDARNLSALKQIFKLKHRPLNQALSVLLAEHQSLDAWATNVSPLARKLAQHFWPGPLTLILNKHESVLSELCAGQAKIGLRVPDHPVAQALLKAFAGGLAAPSANRSAHLSPTQVEHVRQEFADKLALIIEGGPCSVGIESTVLDVTTKIPRVLRVGAISLEQISQFTPYELIKSVPKLTQLAKPLLQQIAIGQLAPMVREYLHQGKTLTVLGLRPPNMSHENLIWITMPNEAVKYGQVLYQYLHDAEQRASDKILVESVPKHAAWEGIQFLLDRKSFQG</sequence>
<dbReference type="GO" id="GO:0005524">
    <property type="term" value="F:ATP binding"/>
    <property type="evidence" value="ECO:0007669"/>
    <property type="project" value="UniProtKB-UniRule"/>
</dbReference>
<evidence type="ECO:0000256" key="12">
    <source>
        <dbReference type="SAM" id="Phobius"/>
    </source>
</evidence>
<dbReference type="GO" id="GO:0006450">
    <property type="term" value="P:regulation of translational fidelity"/>
    <property type="evidence" value="ECO:0007669"/>
    <property type="project" value="TreeGrafter"/>
</dbReference>
<evidence type="ECO:0000256" key="10">
    <source>
        <dbReference type="PIRNR" id="PIRNR004930"/>
    </source>
</evidence>
<comment type="function">
    <text evidence="10">Required for the formation of a threonylcarbamoyl group on adenosine at position 37 (t(6)A37) in tRNAs that read codons beginning with adenine.</text>
</comment>
<accession>A0A370CIQ9</accession>
<evidence type="ECO:0000259" key="13">
    <source>
        <dbReference type="PROSITE" id="PS51163"/>
    </source>
</evidence>
<dbReference type="Pfam" id="PF01300">
    <property type="entry name" value="Sua5_yciO_yrdC"/>
    <property type="match status" value="1"/>
</dbReference>
<dbReference type="EC" id="2.7.7.87" evidence="10"/>
<evidence type="ECO:0000256" key="8">
    <source>
        <dbReference type="ARBA" id="ARBA00022840"/>
    </source>
</evidence>
<comment type="similarity">
    <text evidence="2 10">Belongs to the SUA5 family.</text>
</comment>
<keyword evidence="12" id="KW-1133">Transmembrane helix</keyword>
<evidence type="ECO:0000256" key="1">
    <source>
        <dbReference type="ARBA" id="ARBA00004496"/>
    </source>
</evidence>
<dbReference type="EMBL" id="NMOS02000012">
    <property type="protein sequence ID" value="RDH40237.1"/>
    <property type="molecule type" value="Genomic_DNA"/>
</dbReference>
<feature type="binding site" evidence="11">
    <location>
        <position position="157"/>
    </location>
    <ligand>
        <name>L-threonine</name>
        <dbReference type="ChEBI" id="CHEBI:57926"/>
    </ligand>
</feature>
<keyword evidence="12" id="KW-0812">Transmembrane</keyword>
<keyword evidence="6 10" id="KW-0548">Nucleotidyltransferase</keyword>
<reference evidence="14 15" key="1">
    <citation type="journal article" date="2017" name="Int. J. Syst. Evol. Microbiol.">
        <title>Aquarickettsiella crustaci n. gen. n. sp. (Gammaproteobacteria: Legionellales: Coxiellaceae); a bacterial pathogen of the freshwater crustacean: Gammarus fossarum (Malacostraca: Amphipoda).</title>
        <authorList>
            <person name="Bojko J."/>
            <person name="Dunn A.M."/>
            <person name="Stebbing P.D."/>
            <person name="Van Aerle R."/>
            <person name="Bacela-Spychalska K."/>
            <person name="Bean T.P."/>
            <person name="Stentiford G.D."/>
        </authorList>
    </citation>
    <scope>NUCLEOTIDE SEQUENCE [LARGE SCALE GENOMIC DNA]</scope>
    <source>
        <strain evidence="14">RA15029</strain>
    </source>
</reference>
<dbReference type="Gene3D" id="3.90.870.10">
    <property type="entry name" value="DHBP synthase"/>
    <property type="match status" value="1"/>
</dbReference>
<feature type="binding site" evidence="11">
    <location>
        <position position="167"/>
    </location>
    <ligand>
        <name>ATP</name>
        <dbReference type="ChEBI" id="CHEBI:30616"/>
    </ligand>
</feature>
<evidence type="ECO:0000256" key="6">
    <source>
        <dbReference type="ARBA" id="ARBA00022695"/>
    </source>
</evidence>
<dbReference type="InterPro" id="IPR006070">
    <property type="entry name" value="Sua5-like_dom"/>
</dbReference>
<dbReference type="PIRSF" id="PIRSF004930">
    <property type="entry name" value="Tln_factor_SUA5"/>
    <property type="match status" value="1"/>
</dbReference>
<keyword evidence="4 10" id="KW-0808">Transferase</keyword>
<dbReference type="InterPro" id="IPR010923">
    <property type="entry name" value="T(6)A37_SUA5"/>
</dbReference>
<feature type="transmembrane region" description="Helical" evidence="12">
    <location>
        <begin position="6"/>
        <end position="27"/>
    </location>
</feature>
<keyword evidence="12" id="KW-0472">Membrane</keyword>
<organism evidence="14 15">
    <name type="scientific">Candidatus Aquirickettsiella gammari</name>
    <dbReference type="NCBI Taxonomy" id="2016198"/>
    <lineage>
        <taxon>Bacteria</taxon>
        <taxon>Pseudomonadati</taxon>
        <taxon>Pseudomonadota</taxon>
        <taxon>Gammaproteobacteria</taxon>
        <taxon>Legionellales</taxon>
        <taxon>Coxiellaceae</taxon>
        <taxon>Candidatus Aquirickettsiella</taxon>
    </lineage>
</organism>
<keyword evidence="3 10" id="KW-0963">Cytoplasm</keyword>
<dbReference type="NCBIfam" id="TIGR00057">
    <property type="entry name" value="L-threonylcarbamoyladenylate synthase"/>
    <property type="match status" value="1"/>
</dbReference>
<keyword evidence="7 10" id="KW-0547">Nucleotide-binding</keyword>
<dbReference type="GO" id="GO:0000049">
    <property type="term" value="F:tRNA binding"/>
    <property type="evidence" value="ECO:0007669"/>
    <property type="project" value="TreeGrafter"/>
</dbReference>
<comment type="subcellular location">
    <subcellularLocation>
        <location evidence="1 10">Cytoplasm</location>
    </subcellularLocation>
</comment>
<name>A0A370CIQ9_9COXI</name>
<comment type="catalytic activity">
    <reaction evidence="9 10">
        <text>L-threonine + hydrogencarbonate + ATP = L-threonylcarbamoyladenylate + diphosphate + H2O</text>
        <dbReference type="Rhea" id="RHEA:36407"/>
        <dbReference type="ChEBI" id="CHEBI:15377"/>
        <dbReference type="ChEBI" id="CHEBI:17544"/>
        <dbReference type="ChEBI" id="CHEBI:30616"/>
        <dbReference type="ChEBI" id="CHEBI:33019"/>
        <dbReference type="ChEBI" id="CHEBI:57926"/>
        <dbReference type="ChEBI" id="CHEBI:73682"/>
        <dbReference type="EC" id="2.7.7.87"/>
    </reaction>
</comment>
<evidence type="ECO:0000256" key="11">
    <source>
        <dbReference type="PIRSR" id="PIRSR004930-1"/>
    </source>
</evidence>
<proteinExistence type="inferred from homology"/>
<feature type="binding site" evidence="11">
    <location>
        <position position="51"/>
    </location>
    <ligand>
        <name>L-threonine</name>
        <dbReference type="ChEBI" id="CHEBI:57926"/>
    </ligand>
</feature>
<evidence type="ECO:0000256" key="2">
    <source>
        <dbReference type="ARBA" id="ARBA00007663"/>
    </source>
</evidence>
<dbReference type="GO" id="GO:0008033">
    <property type="term" value="P:tRNA processing"/>
    <property type="evidence" value="ECO:0007669"/>
    <property type="project" value="UniProtKB-KW"/>
</dbReference>
<dbReference type="PROSITE" id="PS51163">
    <property type="entry name" value="YRDC"/>
    <property type="match status" value="1"/>
</dbReference>
<keyword evidence="8 10" id="KW-0067">ATP-binding</keyword>
<evidence type="ECO:0000256" key="3">
    <source>
        <dbReference type="ARBA" id="ARBA00022490"/>
    </source>
</evidence>
<gene>
    <name evidence="14" type="ORF">CFE62_004710</name>
</gene>
<dbReference type="InterPro" id="IPR050156">
    <property type="entry name" value="TC-AMP_synthase_SUA5"/>
</dbReference>